<feature type="domain" description="BACK" evidence="1">
    <location>
        <begin position="34"/>
        <end position="138"/>
    </location>
</feature>
<dbReference type="CDD" id="cd14733">
    <property type="entry name" value="BACK"/>
    <property type="match status" value="1"/>
</dbReference>
<dbReference type="OrthoDB" id="45365at2759"/>
<dbReference type="SMART" id="SM00875">
    <property type="entry name" value="BACK"/>
    <property type="match status" value="1"/>
</dbReference>
<evidence type="ECO:0000259" key="1">
    <source>
        <dbReference type="SMART" id="SM00875"/>
    </source>
</evidence>
<dbReference type="GO" id="GO:0022008">
    <property type="term" value="P:neurogenesis"/>
    <property type="evidence" value="ECO:0007669"/>
    <property type="project" value="TreeGrafter"/>
</dbReference>
<dbReference type="PANTHER" id="PTHR45774:SF3">
    <property type="entry name" value="BTB (POZ) DOMAIN-CONTAINING 2B-RELATED"/>
    <property type="match status" value="1"/>
</dbReference>
<keyword evidence="3" id="KW-1185">Reference proteome</keyword>
<dbReference type="EMBL" id="CAJVCH010261674">
    <property type="protein sequence ID" value="CAG7734054.1"/>
    <property type="molecule type" value="Genomic_DNA"/>
</dbReference>
<evidence type="ECO:0000313" key="2">
    <source>
        <dbReference type="EMBL" id="CAG7734054.1"/>
    </source>
</evidence>
<dbReference type="PANTHER" id="PTHR45774">
    <property type="entry name" value="BTB/POZ DOMAIN-CONTAINING"/>
    <property type="match status" value="1"/>
</dbReference>
<gene>
    <name evidence="2" type="ORF">AFUS01_LOCUS22461</name>
</gene>
<name>A0A8J2K956_9HEXA</name>
<sequence>MAVLVLQLGVKYDVKPLVQKCEQLMSEDIQLEHAIETFTIARRYSLENLMDKAGNLLACHFEDISKEASFRDIDEETLIYLLRRDHLPLAELKLFNIVLRWANENMGENTSYSEVLRNIIPLIRFPLMTAQEFAYFVFPTQILPQKDVIDLFLYFNSEGKAR</sequence>
<proteinExistence type="predicted"/>
<dbReference type="Pfam" id="PF07707">
    <property type="entry name" value="BACK"/>
    <property type="match status" value="1"/>
</dbReference>
<accession>A0A8J2K956</accession>
<dbReference type="InterPro" id="IPR011705">
    <property type="entry name" value="BACK"/>
</dbReference>
<dbReference type="GO" id="GO:0005829">
    <property type="term" value="C:cytosol"/>
    <property type="evidence" value="ECO:0007669"/>
    <property type="project" value="TreeGrafter"/>
</dbReference>
<dbReference type="AlphaFoldDB" id="A0A8J2K956"/>
<dbReference type="Proteomes" id="UP000708208">
    <property type="component" value="Unassembled WGS sequence"/>
</dbReference>
<protein>
    <recommendedName>
        <fullName evidence="1">BACK domain-containing protein</fullName>
    </recommendedName>
</protein>
<reference evidence="2" key="1">
    <citation type="submission" date="2021-06" db="EMBL/GenBank/DDBJ databases">
        <authorList>
            <person name="Hodson N. C."/>
            <person name="Mongue J. A."/>
            <person name="Jaron S. K."/>
        </authorList>
    </citation>
    <scope>NUCLEOTIDE SEQUENCE</scope>
</reference>
<evidence type="ECO:0000313" key="3">
    <source>
        <dbReference type="Proteomes" id="UP000708208"/>
    </source>
</evidence>
<organism evidence="2 3">
    <name type="scientific">Allacma fusca</name>
    <dbReference type="NCBI Taxonomy" id="39272"/>
    <lineage>
        <taxon>Eukaryota</taxon>
        <taxon>Metazoa</taxon>
        <taxon>Ecdysozoa</taxon>
        <taxon>Arthropoda</taxon>
        <taxon>Hexapoda</taxon>
        <taxon>Collembola</taxon>
        <taxon>Symphypleona</taxon>
        <taxon>Sminthuridae</taxon>
        <taxon>Allacma</taxon>
    </lineage>
</organism>
<comment type="caution">
    <text evidence="2">The sequence shown here is derived from an EMBL/GenBank/DDBJ whole genome shotgun (WGS) entry which is preliminary data.</text>
</comment>